<feature type="signal peptide" evidence="1">
    <location>
        <begin position="1"/>
        <end position="19"/>
    </location>
</feature>
<dbReference type="KEGG" id="lnu:N7U66_00485"/>
<organism evidence="2 3">
    <name type="scientific">Lacinutrix neustonica</name>
    <dbReference type="NCBI Taxonomy" id="2980107"/>
    <lineage>
        <taxon>Bacteria</taxon>
        <taxon>Pseudomonadati</taxon>
        <taxon>Bacteroidota</taxon>
        <taxon>Flavobacteriia</taxon>
        <taxon>Flavobacteriales</taxon>
        <taxon>Flavobacteriaceae</taxon>
        <taxon>Lacinutrix</taxon>
    </lineage>
</organism>
<gene>
    <name evidence="2" type="ORF">N7U66_00485</name>
</gene>
<dbReference type="EMBL" id="CP113088">
    <property type="protein sequence ID" value="WAC02289.1"/>
    <property type="molecule type" value="Genomic_DNA"/>
</dbReference>
<dbReference type="RefSeq" id="WP_267676883.1">
    <property type="nucleotide sequence ID" value="NZ_CP113088.1"/>
</dbReference>
<evidence type="ECO:0000313" key="3">
    <source>
        <dbReference type="Proteomes" id="UP001164705"/>
    </source>
</evidence>
<reference evidence="2" key="1">
    <citation type="submission" date="2022-11" db="EMBL/GenBank/DDBJ databases">
        <title>Lacinutrix neustonica HL-RS19T sp. nov., isolated from the surface microlayer sample of brackish Lake Shihwa.</title>
        <authorList>
            <person name="Choi J.Y."/>
            <person name="Hwang C.Y."/>
        </authorList>
    </citation>
    <scope>NUCLEOTIDE SEQUENCE</scope>
    <source>
        <strain evidence="2">HL-RS19</strain>
    </source>
</reference>
<name>A0A9E8MWN6_9FLAO</name>
<proteinExistence type="predicted"/>
<sequence length="550" mass="60514">MKSPNWFIIFFFLSCASFAQLTVRNDAYLFVKDTYVYVEDDVNLKEPNSTLYLRSDGQLLQGGGTTGNAGLGKVSVYQEGSVHNYAYNYWASPVGNVNTDVNGNNTFKSDASILTDATGLTTSTPATMIGGYDGTASPLGIAKYWLYGYSPGTLYAEWDHIGNGADLQPGYGFTMKGSTGSASQRYDFRGKPNSGTINTAVLTGNYTLVGNPYPSALDAAAYIHDANNASIITGTLFFREQDTAVMSHNLSQYVGGYATYTIASDGSMENFVPAVFTTLGPDGYPNSTGSTSTSGKSVKRYIPVGQGFMIEGAVDGDAQAKNEHRVYYKESDTNSEFFKDTASSDKKTSTPVGAVNEFQYDDNGLQILPDLPGLRRFRLNVDFNDQHTRQLLHNFHPDATDGFDYGLESNNLEPNDRDAYFILGDMPYITQAHNFDVNLKIPLVITLDANTPVRVRIFDVQHFDSEPIYIHDKVTDIYYDLTARNFEANLETGTYADRFEITFTNGVTLSTTEFEDNDFSVFQNNTFSQLVIANPKALDIASVSLIDISR</sequence>
<keyword evidence="1" id="KW-0732">Signal</keyword>
<evidence type="ECO:0000256" key="1">
    <source>
        <dbReference type="SAM" id="SignalP"/>
    </source>
</evidence>
<dbReference type="AlphaFoldDB" id="A0A9E8MWN6"/>
<dbReference type="PROSITE" id="PS51257">
    <property type="entry name" value="PROKAR_LIPOPROTEIN"/>
    <property type="match status" value="1"/>
</dbReference>
<protein>
    <submittedName>
        <fullName evidence="2">Uncharacterized protein</fullName>
    </submittedName>
</protein>
<evidence type="ECO:0000313" key="2">
    <source>
        <dbReference type="EMBL" id="WAC02289.1"/>
    </source>
</evidence>
<keyword evidence="3" id="KW-1185">Reference proteome</keyword>
<feature type="chain" id="PRO_5039332215" evidence="1">
    <location>
        <begin position="20"/>
        <end position="550"/>
    </location>
</feature>
<accession>A0A9E8MWN6</accession>
<dbReference type="Proteomes" id="UP001164705">
    <property type="component" value="Chromosome"/>
</dbReference>